<dbReference type="RefSeq" id="WP_277416700.1">
    <property type="nucleotide sequence ID" value="NZ_CP119083.1"/>
</dbReference>
<keyword evidence="2" id="KW-0812">Transmembrane</keyword>
<evidence type="ECO:0000313" key="3">
    <source>
        <dbReference type="EMBL" id="WEF34017.1"/>
    </source>
</evidence>
<feature type="transmembrane region" description="Helical" evidence="2">
    <location>
        <begin position="57"/>
        <end position="80"/>
    </location>
</feature>
<keyword evidence="2" id="KW-1133">Transmembrane helix</keyword>
<keyword evidence="2" id="KW-0472">Membrane</keyword>
<accession>A0ABY8BDM6</accession>
<reference evidence="3 4" key="1">
    <citation type="submission" date="2023-02" db="EMBL/GenBank/DDBJ databases">
        <title>Gemone sequence of Telluria chitinolytica ACM 3522T.</title>
        <authorList>
            <person name="Frediansyah A."/>
            <person name="Miess H."/>
            <person name="Gross H."/>
        </authorList>
    </citation>
    <scope>NUCLEOTIDE SEQUENCE [LARGE SCALE GENOMIC DNA]</scope>
    <source>
        <strain evidence="3 4">ACM 3522</strain>
    </source>
</reference>
<feature type="transmembrane region" description="Helical" evidence="2">
    <location>
        <begin position="86"/>
        <end position="111"/>
    </location>
</feature>
<gene>
    <name evidence="3" type="ORF">PX653_04375</name>
</gene>
<evidence type="ECO:0000256" key="1">
    <source>
        <dbReference type="SAM" id="MobiDB-lite"/>
    </source>
</evidence>
<sequence>MGRNFCATAGSNLDDIEREAGMAHATVGAEQEPVAQVAFGGGRDGHRPRREAGCPRVALAAVALAVAGTTALLAPCLRAAGLETVAAIGAAGLAAVFAVVLVIVSISVLAAPAAPGRPCRPRGHGTAGGARLAGPAVAGQRTRAGGGASTGILSASGRCWPSGRAPP</sequence>
<name>A0ABY8BDM6_9BURK</name>
<keyword evidence="4" id="KW-1185">Reference proteome</keyword>
<organism evidence="3 4">
    <name type="scientific">Pseudoduganella chitinolytica</name>
    <dbReference type="NCBI Taxonomy" id="34070"/>
    <lineage>
        <taxon>Bacteria</taxon>
        <taxon>Pseudomonadati</taxon>
        <taxon>Pseudomonadota</taxon>
        <taxon>Betaproteobacteria</taxon>
        <taxon>Burkholderiales</taxon>
        <taxon>Oxalobacteraceae</taxon>
        <taxon>Telluria group</taxon>
        <taxon>Pseudoduganella</taxon>
    </lineage>
</organism>
<feature type="region of interest" description="Disordered" evidence="1">
    <location>
        <begin position="113"/>
        <end position="152"/>
    </location>
</feature>
<dbReference type="Proteomes" id="UP001216510">
    <property type="component" value="Chromosome"/>
</dbReference>
<evidence type="ECO:0000256" key="2">
    <source>
        <dbReference type="SAM" id="Phobius"/>
    </source>
</evidence>
<proteinExistence type="predicted"/>
<evidence type="ECO:0000313" key="4">
    <source>
        <dbReference type="Proteomes" id="UP001216510"/>
    </source>
</evidence>
<dbReference type="EMBL" id="CP119083">
    <property type="protein sequence ID" value="WEF34017.1"/>
    <property type="molecule type" value="Genomic_DNA"/>
</dbReference>
<protein>
    <submittedName>
        <fullName evidence="3">Uncharacterized protein</fullName>
    </submittedName>
</protein>